<evidence type="ECO:0000313" key="1">
    <source>
        <dbReference type="EMBL" id="CAB4156208.1"/>
    </source>
</evidence>
<sequence length="64" mass="7341">MLVTIWLLISLTGNPVNTINAYETKTECMKAKEKLESIDDKMCIEFTYLVASNVNSTKDYKKFT</sequence>
<protein>
    <submittedName>
        <fullName evidence="1">Uncharacterized protein</fullName>
    </submittedName>
</protein>
<name>A0A6J5NH63_9CAUD</name>
<reference evidence="1" key="1">
    <citation type="submission" date="2020-04" db="EMBL/GenBank/DDBJ databases">
        <authorList>
            <person name="Chiriac C."/>
            <person name="Salcher M."/>
            <person name="Ghai R."/>
            <person name="Kavagutti S V."/>
        </authorList>
    </citation>
    <scope>NUCLEOTIDE SEQUENCE</scope>
</reference>
<accession>A0A6J5NH63</accession>
<organism evidence="1">
    <name type="scientific">uncultured Caudovirales phage</name>
    <dbReference type="NCBI Taxonomy" id="2100421"/>
    <lineage>
        <taxon>Viruses</taxon>
        <taxon>Duplodnaviria</taxon>
        <taxon>Heunggongvirae</taxon>
        <taxon>Uroviricota</taxon>
        <taxon>Caudoviricetes</taxon>
        <taxon>Peduoviridae</taxon>
        <taxon>Maltschvirus</taxon>
        <taxon>Maltschvirus maltsch</taxon>
    </lineage>
</organism>
<gene>
    <name evidence="1" type="ORF">UFOVP671_47</name>
</gene>
<dbReference type="EMBL" id="LR796645">
    <property type="protein sequence ID" value="CAB4156208.1"/>
    <property type="molecule type" value="Genomic_DNA"/>
</dbReference>
<proteinExistence type="predicted"/>